<evidence type="ECO:0000256" key="1">
    <source>
        <dbReference type="SAM" id="MobiDB-lite"/>
    </source>
</evidence>
<feature type="region of interest" description="Disordered" evidence="1">
    <location>
        <begin position="1"/>
        <end position="58"/>
    </location>
</feature>
<reference evidence="2 3" key="1">
    <citation type="journal article" date="2009" name="Science">
        <title>Green evolution and dynamic adaptations revealed by genomes of the marine picoeukaryotes Micromonas.</title>
        <authorList>
            <person name="Worden A.Z."/>
            <person name="Lee J.H."/>
            <person name="Mock T."/>
            <person name="Rouze P."/>
            <person name="Simmons M.P."/>
            <person name="Aerts A.L."/>
            <person name="Allen A.E."/>
            <person name="Cuvelier M.L."/>
            <person name="Derelle E."/>
            <person name="Everett M.V."/>
            <person name="Foulon E."/>
            <person name="Grimwood J."/>
            <person name="Gundlach H."/>
            <person name="Henrissat B."/>
            <person name="Napoli C."/>
            <person name="McDonald S.M."/>
            <person name="Parker M.S."/>
            <person name="Rombauts S."/>
            <person name="Salamov A."/>
            <person name="Von Dassow P."/>
            <person name="Badger J.H."/>
            <person name="Coutinho P.M."/>
            <person name="Demir E."/>
            <person name="Dubchak I."/>
            <person name="Gentemann C."/>
            <person name="Eikrem W."/>
            <person name="Gready J.E."/>
            <person name="John U."/>
            <person name="Lanier W."/>
            <person name="Lindquist E.A."/>
            <person name="Lucas S."/>
            <person name="Mayer K.F."/>
            <person name="Moreau H."/>
            <person name="Not F."/>
            <person name="Otillar R."/>
            <person name="Panaud O."/>
            <person name="Pangilinan J."/>
            <person name="Paulsen I."/>
            <person name="Piegu B."/>
            <person name="Poliakov A."/>
            <person name="Robbens S."/>
            <person name="Schmutz J."/>
            <person name="Toulza E."/>
            <person name="Wyss T."/>
            <person name="Zelensky A."/>
            <person name="Zhou K."/>
            <person name="Armbrust E.V."/>
            <person name="Bhattacharya D."/>
            <person name="Goodenough U.W."/>
            <person name="Van de Peer Y."/>
            <person name="Grigoriev I.V."/>
        </authorList>
    </citation>
    <scope>NUCLEOTIDE SEQUENCE [LARGE SCALE GENOMIC DNA]</scope>
    <source>
        <strain evidence="2 3">CCMP1545</strain>
    </source>
</reference>
<dbReference type="PANTHER" id="PTHR13271">
    <property type="entry name" value="UNCHARACTERIZED PUTATIVE METHYLTRANSFERASE"/>
    <property type="match status" value="1"/>
</dbReference>
<dbReference type="CDD" id="cd10527">
    <property type="entry name" value="SET_LSMT"/>
    <property type="match status" value="1"/>
</dbReference>
<dbReference type="OrthoDB" id="498038at2759"/>
<gene>
    <name evidence="2" type="ORF">MICPUCDRAFT_46946</name>
</gene>
<feature type="compositionally biased region" description="Low complexity" evidence="1">
    <location>
        <begin position="22"/>
        <end position="33"/>
    </location>
</feature>
<proteinExistence type="predicted"/>
<dbReference type="GO" id="GO:0016279">
    <property type="term" value="F:protein-lysine N-methyltransferase activity"/>
    <property type="evidence" value="ECO:0007669"/>
    <property type="project" value="TreeGrafter"/>
</dbReference>
<dbReference type="KEGG" id="mpp:MICPUCDRAFT_46946"/>
<dbReference type="Proteomes" id="UP000001876">
    <property type="component" value="Unassembled WGS sequence"/>
</dbReference>
<dbReference type="AlphaFoldDB" id="C1MPQ4"/>
<dbReference type="STRING" id="564608.C1MPQ4"/>
<protein>
    <submittedName>
        <fullName evidence="2">Predicted protein</fullName>
    </submittedName>
</protein>
<evidence type="ECO:0000313" key="2">
    <source>
        <dbReference type="EMBL" id="EEH57573.1"/>
    </source>
</evidence>
<organism evidence="3">
    <name type="scientific">Micromonas pusilla (strain CCMP1545)</name>
    <name type="common">Picoplanktonic green alga</name>
    <dbReference type="NCBI Taxonomy" id="564608"/>
    <lineage>
        <taxon>Eukaryota</taxon>
        <taxon>Viridiplantae</taxon>
        <taxon>Chlorophyta</taxon>
        <taxon>Mamiellophyceae</taxon>
        <taxon>Mamiellales</taxon>
        <taxon>Mamiellaceae</taxon>
        <taxon>Micromonas</taxon>
    </lineage>
</organism>
<accession>C1MPQ4</accession>
<dbReference type="eggNOG" id="ENOG502QV24">
    <property type="taxonomic scope" value="Eukaryota"/>
</dbReference>
<name>C1MPQ4_MICPC</name>
<dbReference type="InterPro" id="IPR046341">
    <property type="entry name" value="SET_dom_sf"/>
</dbReference>
<feature type="compositionally biased region" description="Low complexity" evidence="1">
    <location>
        <begin position="46"/>
        <end position="58"/>
    </location>
</feature>
<dbReference type="RefSeq" id="XP_003057622.1">
    <property type="nucleotide sequence ID" value="XM_003057576.1"/>
</dbReference>
<dbReference type="SUPFAM" id="SSF82199">
    <property type="entry name" value="SET domain"/>
    <property type="match status" value="1"/>
</dbReference>
<dbReference type="GeneID" id="9683432"/>
<sequence>MAAPATSHHVMRACPVARRRASSSSSSATTTTARPRRTTTTPPPRASSSSSSSSSTDPSAASLALAIEYPASAPGDGDRGRGLFTTSSDVSAPLVRTPLSVVLCVPEATGPAANAACADAVRAMYAGWTDVLGRSPPPAVVDFVVAAEAPKDLRIAIALMYAKRHVPAWAAYASDVMPRAYESLYLATEDELRELQDEGVARMAAGSKANYAAGWTHVLENHPDVVDALNAEGGGSVGCDATQEEFDWARATAHTRAMGAPVKNQPCAFIVPGVDLANHSFWPNTRYGVSQDGTRFELRWDPASPPPEPNSEVLICYGERMPNALLMLHYGFLDPKNPNDALDVQLMIPGARRLRAIVVADAGRALEEARSISHWFPYDRVGVVDADP</sequence>
<evidence type="ECO:0000313" key="3">
    <source>
        <dbReference type="Proteomes" id="UP000001876"/>
    </source>
</evidence>
<dbReference type="EMBL" id="GG663738">
    <property type="protein sequence ID" value="EEH57573.1"/>
    <property type="molecule type" value="Genomic_DNA"/>
</dbReference>
<dbReference type="Gene3D" id="3.90.1410.10">
    <property type="entry name" value="set domain protein methyltransferase, domain 1"/>
    <property type="match status" value="1"/>
</dbReference>
<dbReference type="InterPro" id="IPR050600">
    <property type="entry name" value="SETD3_SETD6_MTase"/>
</dbReference>
<keyword evidence="3" id="KW-1185">Reference proteome</keyword>
<dbReference type="OMA" id="MRAYGVQ"/>